<dbReference type="PANTHER" id="PTHR22935">
    <property type="entry name" value="PENICILLIN-BINDING PROTEIN"/>
    <property type="match status" value="1"/>
</dbReference>
<dbReference type="Pfam" id="PF00144">
    <property type="entry name" value="Beta-lactamase"/>
    <property type="match status" value="1"/>
</dbReference>
<dbReference type="EMBL" id="PXXK01000147">
    <property type="protein sequence ID" value="RFN50188.1"/>
    <property type="molecule type" value="Genomic_DNA"/>
</dbReference>
<dbReference type="SUPFAM" id="SSF56601">
    <property type="entry name" value="beta-lactamase/transpeptidase-like"/>
    <property type="match status" value="1"/>
</dbReference>
<feature type="chain" id="PRO_5017412582" evidence="2">
    <location>
        <begin position="17"/>
        <end position="492"/>
    </location>
</feature>
<dbReference type="PANTHER" id="PTHR22935:SF95">
    <property type="entry name" value="BETA-LACTAMASE-LIKE 1-RELATED"/>
    <property type="match status" value="1"/>
</dbReference>
<organism evidence="5 6">
    <name type="scientific">Fusarium flagelliforme</name>
    <dbReference type="NCBI Taxonomy" id="2675880"/>
    <lineage>
        <taxon>Eukaryota</taxon>
        <taxon>Fungi</taxon>
        <taxon>Dikarya</taxon>
        <taxon>Ascomycota</taxon>
        <taxon>Pezizomycotina</taxon>
        <taxon>Sordariomycetes</taxon>
        <taxon>Hypocreomycetidae</taxon>
        <taxon>Hypocreales</taxon>
        <taxon>Nectriaceae</taxon>
        <taxon>Fusarium</taxon>
        <taxon>Fusarium incarnatum-equiseti species complex</taxon>
    </lineage>
</organism>
<protein>
    <submittedName>
        <fullName evidence="5">Beta-lactamase family protein</fullName>
    </submittedName>
</protein>
<keyword evidence="6" id="KW-1185">Reference proteome</keyword>
<dbReference type="InterPro" id="IPR001466">
    <property type="entry name" value="Beta-lactam-related"/>
</dbReference>
<evidence type="ECO:0000259" key="3">
    <source>
        <dbReference type="Pfam" id="PF00144"/>
    </source>
</evidence>
<gene>
    <name evidence="5" type="ORF">FIE12Z_5545</name>
</gene>
<dbReference type="STRING" id="2594813.A0A395MQF2"/>
<feature type="signal peptide" evidence="2">
    <location>
        <begin position="1"/>
        <end position="16"/>
    </location>
</feature>
<proteinExistence type="inferred from homology"/>
<feature type="domain" description="Beta-lactamase-like ARB-00930-like C-terminal" evidence="4">
    <location>
        <begin position="408"/>
        <end position="490"/>
    </location>
</feature>
<dbReference type="AlphaFoldDB" id="A0A395MQF2"/>
<accession>A0A395MQF2</accession>
<evidence type="ECO:0000313" key="6">
    <source>
        <dbReference type="Proteomes" id="UP000265631"/>
    </source>
</evidence>
<evidence type="ECO:0000256" key="1">
    <source>
        <dbReference type="ARBA" id="ARBA00038473"/>
    </source>
</evidence>
<comment type="similarity">
    <text evidence="1">Belongs to the beta-lactamase family.</text>
</comment>
<dbReference type="InterPro" id="IPR051478">
    <property type="entry name" value="Beta-lactamase-like_AB/R"/>
</dbReference>
<evidence type="ECO:0000313" key="5">
    <source>
        <dbReference type="EMBL" id="RFN50188.1"/>
    </source>
</evidence>
<evidence type="ECO:0000256" key="2">
    <source>
        <dbReference type="SAM" id="SignalP"/>
    </source>
</evidence>
<name>A0A395MQF2_9HYPO</name>
<keyword evidence="2" id="KW-0732">Signal</keyword>
<dbReference type="Proteomes" id="UP000265631">
    <property type="component" value="Unassembled WGS sequence"/>
</dbReference>
<dbReference type="Gene3D" id="3.40.710.10">
    <property type="entry name" value="DD-peptidase/beta-lactamase superfamily"/>
    <property type="match status" value="1"/>
</dbReference>
<feature type="domain" description="Beta-lactamase-related" evidence="3">
    <location>
        <begin position="71"/>
        <end position="385"/>
    </location>
</feature>
<reference evidence="5 6" key="1">
    <citation type="journal article" date="2018" name="PLoS Pathog.">
        <title>Evolution of structural diversity of trichothecenes, a family of toxins produced by plant pathogenic and entomopathogenic fungi.</title>
        <authorList>
            <person name="Proctor R.H."/>
            <person name="McCormick S.P."/>
            <person name="Kim H.S."/>
            <person name="Cardoza R.E."/>
            <person name="Stanley A.M."/>
            <person name="Lindo L."/>
            <person name="Kelly A."/>
            <person name="Brown D.W."/>
            <person name="Lee T."/>
            <person name="Vaughan M.M."/>
            <person name="Alexander N.J."/>
            <person name="Busman M."/>
            <person name="Gutierrez S."/>
        </authorList>
    </citation>
    <scope>NUCLEOTIDE SEQUENCE [LARGE SCALE GENOMIC DNA]</scope>
    <source>
        <strain evidence="5 6">NRRL 13405</strain>
    </source>
</reference>
<dbReference type="InterPro" id="IPR058664">
    <property type="entry name" value="ARB_00930-like_C"/>
</dbReference>
<sequence>MMFSSIILLLAVSASALKCHPEGPILPKPTSLNTSPIFTSAALNLTNTLNAAISGNITAAWSVNKVSFSLAVVSADQHQPIWEYHHLAANTKGTKKLDRDSQYLIGSISKVFTTYLLLKSGLDLDRSVADVLPELEGESGVQWKDVSLRMLASYLNGSPANYGFSEFYFLKELFLTYGLPPIDEDDYPPCGVTTLNKACNRQEIIDGMKASYPQTTPNERPAYSNMAFVLLGMALEEYTGKNFTQLLKEVTDSLGLNNTFASPGNENKAVIPPDSSWGSDYGLNTPAGGLVSSLSDLSKFSRALLSRTLPLTPSQINGWLKPSSFAGNAHTLSGMPWEILRVNTLTPEHTHAVTVYSKTGGAQNYRSQLSFIDEYGLAIIVLTAGPMKAAPIFADAVISTFICVADEVARVQAGRYEGVYKNNNVEAMLEQDGDSMVLSALRRNGTDIFSSLKDIWGLTLGNFLPGLGAKIRVFPSELPEKGEGVVKEVWHL</sequence>
<evidence type="ECO:0000259" key="4">
    <source>
        <dbReference type="Pfam" id="PF26335"/>
    </source>
</evidence>
<comment type="caution">
    <text evidence="5">The sequence shown here is derived from an EMBL/GenBank/DDBJ whole genome shotgun (WGS) entry which is preliminary data.</text>
</comment>
<dbReference type="InterPro" id="IPR012338">
    <property type="entry name" value="Beta-lactam/transpept-like"/>
</dbReference>
<dbReference type="Pfam" id="PF26335">
    <property type="entry name" value="ARB_00930_C"/>
    <property type="match status" value="1"/>
</dbReference>